<dbReference type="CDD" id="cd01948">
    <property type="entry name" value="EAL"/>
    <property type="match status" value="1"/>
</dbReference>
<dbReference type="RefSeq" id="WP_267991557.1">
    <property type="nucleotide sequence ID" value="NZ_JAPJZI010000001.1"/>
</dbReference>
<keyword evidence="5" id="KW-1185">Reference proteome</keyword>
<dbReference type="CDD" id="cd01949">
    <property type="entry name" value="GGDEF"/>
    <property type="match status" value="1"/>
</dbReference>
<evidence type="ECO:0000313" key="5">
    <source>
        <dbReference type="Proteomes" id="UP001151234"/>
    </source>
</evidence>
<dbReference type="Proteomes" id="UP001151234">
    <property type="component" value="Unassembled WGS sequence"/>
</dbReference>
<comment type="caution">
    <text evidence="4">The sequence shown here is derived from an EMBL/GenBank/DDBJ whole genome shotgun (WGS) entry which is preliminary data.</text>
</comment>
<dbReference type="Pfam" id="PF13188">
    <property type="entry name" value="PAS_8"/>
    <property type="match status" value="1"/>
</dbReference>
<dbReference type="InterPro" id="IPR043128">
    <property type="entry name" value="Rev_trsase/Diguanyl_cyclase"/>
</dbReference>
<dbReference type="Gene3D" id="3.30.450.20">
    <property type="entry name" value="PAS domain"/>
    <property type="match status" value="1"/>
</dbReference>
<dbReference type="EMBL" id="JAPJZI010000001">
    <property type="protein sequence ID" value="MDA5400152.1"/>
    <property type="molecule type" value="Genomic_DNA"/>
</dbReference>
<evidence type="ECO:0000313" key="4">
    <source>
        <dbReference type="EMBL" id="MDA5400152.1"/>
    </source>
</evidence>
<feature type="domain" description="EAL" evidence="2">
    <location>
        <begin position="600"/>
        <end position="850"/>
    </location>
</feature>
<reference evidence="4" key="1">
    <citation type="submission" date="2022-11" db="EMBL/GenBank/DDBJ databases">
        <title>Draft genome sequence of Hoeflea poritis E7-10 and Hoeflea prorocentri PM5-8, separated from scleractinian coral Porites lutea and marine dinoflagellate.</title>
        <authorList>
            <person name="Zhang G."/>
            <person name="Wei Q."/>
            <person name="Cai L."/>
        </authorList>
    </citation>
    <scope>NUCLEOTIDE SEQUENCE</scope>
    <source>
        <strain evidence="4">PM5-8</strain>
    </source>
</reference>
<dbReference type="InterPro" id="IPR000160">
    <property type="entry name" value="GGDEF_dom"/>
</dbReference>
<evidence type="ECO:0000259" key="2">
    <source>
        <dbReference type="PROSITE" id="PS50883"/>
    </source>
</evidence>
<dbReference type="SUPFAM" id="SSF55073">
    <property type="entry name" value="Nucleotide cyclase"/>
    <property type="match status" value="1"/>
</dbReference>
<dbReference type="InterPro" id="IPR035965">
    <property type="entry name" value="PAS-like_dom_sf"/>
</dbReference>
<dbReference type="NCBIfam" id="TIGR00229">
    <property type="entry name" value="sensory_box"/>
    <property type="match status" value="1"/>
</dbReference>
<evidence type="ECO:0000259" key="1">
    <source>
        <dbReference type="PROSITE" id="PS50112"/>
    </source>
</evidence>
<gene>
    <name evidence="4" type="ORF">OQ273_16355</name>
</gene>
<dbReference type="SUPFAM" id="SSF141868">
    <property type="entry name" value="EAL domain-like"/>
    <property type="match status" value="1"/>
</dbReference>
<dbReference type="Gene3D" id="3.30.70.270">
    <property type="match status" value="1"/>
</dbReference>
<dbReference type="FunFam" id="3.20.20.450:FF:000001">
    <property type="entry name" value="Cyclic di-GMP phosphodiesterase yahA"/>
    <property type="match status" value="1"/>
</dbReference>
<dbReference type="Pfam" id="PF00563">
    <property type="entry name" value="EAL"/>
    <property type="match status" value="1"/>
</dbReference>
<dbReference type="InterPro" id="IPR035919">
    <property type="entry name" value="EAL_sf"/>
</dbReference>
<dbReference type="SMART" id="SM00091">
    <property type="entry name" value="PAS"/>
    <property type="match status" value="2"/>
</dbReference>
<dbReference type="PROSITE" id="PS50883">
    <property type="entry name" value="EAL"/>
    <property type="match status" value="1"/>
</dbReference>
<dbReference type="Gene3D" id="3.20.20.450">
    <property type="entry name" value="EAL domain"/>
    <property type="match status" value="1"/>
</dbReference>
<feature type="domain" description="PAS" evidence="1">
    <location>
        <begin position="306"/>
        <end position="350"/>
    </location>
</feature>
<proteinExistence type="predicted"/>
<dbReference type="NCBIfam" id="TIGR00254">
    <property type="entry name" value="GGDEF"/>
    <property type="match status" value="1"/>
</dbReference>
<protein>
    <submittedName>
        <fullName evidence="4">EAL domain-containing protein</fullName>
    </submittedName>
</protein>
<name>A0A9X3UJ76_9HYPH</name>
<feature type="domain" description="GGDEF" evidence="3">
    <location>
        <begin position="458"/>
        <end position="591"/>
    </location>
</feature>
<dbReference type="SMART" id="SM00267">
    <property type="entry name" value="GGDEF"/>
    <property type="match status" value="1"/>
</dbReference>
<dbReference type="PANTHER" id="PTHR44757">
    <property type="entry name" value="DIGUANYLATE CYCLASE DGCP"/>
    <property type="match status" value="1"/>
</dbReference>
<dbReference type="PROSITE" id="PS50112">
    <property type="entry name" value="PAS"/>
    <property type="match status" value="1"/>
</dbReference>
<dbReference type="CDD" id="cd00130">
    <property type="entry name" value="PAS"/>
    <property type="match status" value="1"/>
</dbReference>
<dbReference type="InterPro" id="IPR052155">
    <property type="entry name" value="Biofilm_reg_signaling"/>
</dbReference>
<dbReference type="Pfam" id="PF13426">
    <property type="entry name" value="PAS_9"/>
    <property type="match status" value="1"/>
</dbReference>
<dbReference type="Pfam" id="PF00990">
    <property type="entry name" value="GGDEF"/>
    <property type="match status" value="1"/>
</dbReference>
<dbReference type="InterPro" id="IPR029787">
    <property type="entry name" value="Nucleotide_cyclase"/>
</dbReference>
<dbReference type="SMART" id="SM00052">
    <property type="entry name" value="EAL"/>
    <property type="match status" value="1"/>
</dbReference>
<dbReference type="InterPro" id="IPR000014">
    <property type="entry name" value="PAS"/>
</dbReference>
<accession>A0A9X3UJ76</accession>
<sequence>MRTSNPAASPIYPDRDLEARCEQNGQPCVATREPAEERDGLELDQLTEFHDARVLLRKWKAARTLNSLPLYEDLVLGSLGKLADEIAVVRNIGNEEPVIVRAGNKFENVVQRNCNLTPLSSLPVNYQFSISTALDCARSTGSPGLRLCQSTVEGMISTVELVALPLASHWEGEFFLLFARPREKQVDLASLLINSTNEGIMALSCLEERNGQPLDFMILSINDGAAKLLGSTVEKLRSSRLSEALTRAGFRRGLRALRAALRTGDHSSFTFEYTAEKHKVSIKAGISRAGELLTVTLIDVGELRAREALFRSMFDANPVPMVVVAQQDARILRVNDAALRLYGYGRDDFMQLSLRDLRLRELGGGEDDGDGDVQAGGSCWTHEAACGTVLNVVEYERDITVEGVPATLATIVDMTERARAEAQITFLAHHDPLTRLPNRTVFTEALERSFSDFERGATAFSVLTIDLDGFKLINDTQGHDAGDMVLTEVARRLVELAGAEDTVARLGGDEFAMILSGCSTREACLERATHILKALDLPHDLNGRLANIEASIGIAVVPGEAKVPEQALKFSDLALYRAKKDTGSAVRVFEPEMDRVESERRSLEVELRRAVIEREFELHYQPIMSVKTGRLRGFEALIRWRHPSRGLVPPADFIPLAEEAGLIEQMGEWVLFEACRQAVDWPGHLIVAVNVSARQFGSDRLVGTVRNALDESGLAAERLEVEITESVLLNDTQDNIEVLQQLRALNARIALDDFGTGYSSMGYLAKFPFNRIKIDRSFVRDIGDNKSSQAVIRAIVSLGSSLGMDITAEGVENADQLEVLISENCSDLQGYLFSPPIPRQDLHRVIEAYCGPEDTVCEDKDKVA</sequence>
<dbReference type="AlphaFoldDB" id="A0A9X3UJ76"/>
<dbReference type="InterPro" id="IPR001633">
    <property type="entry name" value="EAL_dom"/>
</dbReference>
<dbReference type="SUPFAM" id="SSF55785">
    <property type="entry name" value="PYP-like sensor domain (PAS domain)"/>
    <property type="match status" value="1"/>
</dbReference>
<dbReference type="PROSITE" id="PS50887">
    <property type="entry name" value="GGDEF"/>
    <property type="match status" value="1"/>
</dbReference>
<organism evidence="4 5">
    <name type="scientific">Hoeflea prorocentri</name>
    <dbReference type="NCBI Taxonomy" id="1922333"/>
    <lineage>
        <taxon>Bacteria</taxon>
        <taxon>Pseudomonadati</taxon>
        <taxon>Pseudomonadota</taxon>
        <taxon>Alphaproteobacteria</taxon>
        <taxon>Hyphomicrobiales</taxon>
        <taxon>Rhizobiaceae</taxon>
        <taxon>Hoeflea</taxon>
    </lineage>
</organism>
<dbReference type="PANTHER" id="PTHR44757:SF2">
    <property type="entry name" value="BIOFILM ARCHITECTURE MAINTENANCE PROTEIN MBAA"/>
    <property type="match status" value="1"/>
</dbReference>
<evidence type="ECO:0000259" key="3">
    <source>
        <dbReference type="PROSITE" id="PS50887"/>
    </source>
</evidence>